<comment type="caution">
    <text evidence="1">The sequence shown here is derived from an EMBL/GenBank/DDBJ whole genome shotgun (WGS) entry which is preliminary data.</text>
</comment>
<dbReference type="InterPro" id="IPR055944">
    <property type="entry name" value="DUF7522"/>
</dbReference>
<sequence>MKETRDGNMATRMATRLENFFEQRTDENLRSIVKYEEESYDIVYLRDDVAEQYTTEEIESAIDDSRMESLTAPIYEDTYSEDHGQLTCLVQCFENVIEMNFVLEDGVGAAVALDAEAMADAHGLVAEARAIVMEERQ</sequence>
<keyword evidence="2" id="KW-1185">Reference proteome</keyword>
<dbReference type="AlphaFoldDB" id="A0ABD5MIZ8"/>
<dbReference type="Pfam" id="PF24366">
    <property type="entry name" value="DUF7522"/>
    <property type="match status" value="1"/>
</dbReference>
<accession>A0ABD5MIZ8</accession>
<dbReference type="GeneID" id="67212353"/>
<dbReference type="RefSeq" id="WP_390182302.1">
    <property type="nucleotide sequence ID" value="NZ_CP082287.1"/>
</dbReference>
<protein>
    <submittedName>
        <fullName evidence="1">Uncharacterized protein</fullName>
    </submittedName>
</protein>
<evidence type="ECO:0000313" key="1">
    <source>
        <dbReference type="EMBL" id="MFB9823816.1"/>
    </source>
</evidence>
<gene>
    <name evidence="1" type="ORF">ACFFOL_06495</name>
</gene>
<dbReference type="EMBL" id="JBHMAJ010000005">
    <property type="protein sequence ID" value="MFB9823816.1"/>
    <property type="molecule type" value="Genomic_DNA"/>
</dbReference>
<reference evidence="1" key="1">
    <citation type="submission" date="2024-09" db="EMBL/GenBank/DDBJ databases">
        <authorList>
            <person name="Sun Q."/>
        </authorList>
    </citation>
    <scope>NUCLEOTIDE SEQUENCE [LARGE SCALE GENOMIC DNA]</scope>
    <source>
        <strain evidence="1">JCM 31273</strain>
    </source>
</reference>
<organism evidence="1 2">
    <name type="scientific">Halobaculum roseum</name>
    <dbReference type="NCBI Taxonomy" id="2175149"/>
    <lineage>
        <taxon>Archaea</taxon>
        <taxon>Methanobacteriati</taxon>
        <taxon>Methanobacteriota</taxon>
        <taxon>Stenosarchaea group</taxon>
        <taxon>Halobacteria</taxon>
        <taxon>Halobacteriales</taxon>
        <taxon>Haloferacaceae</taxon>
        <taxon>Halobaculum</taxon>
    </lineage>
</organism>
<proteinExistence type="predicted"/>
<name>A0ABD5MIZ8_9EURY</name>
<evidence type="ECO:0000313" key="2">
    <source>
        <dbReference type="Proteomes" id="UP001589595"/>
    </source>
</evidence>
<dbReference type="Proteomes" id="UP001589595">
    <property type="component" value="Unassembled WGS sequence"/>
</dbReference>